<comment type="similarity">
    <text evidence="2 10">Belongs to the ABC-4 integral membrane protein family. FtsX subfamily.</text>
</comment>
<dbReference type="KEGG" id="asoc:CB4_00722"/>
<dbReference type="EMBL" id="AP017312">
    <property type="protein sequence ID" value="BAU26595.1"/>
    <property type="molecule type" value="Genomic_DNA"/>
</dbReference>
<dbReference type="NCBIfam" id="NF038347">
    <property type="entry name" value="FtsX_Gpos"/>
    <property type="match status" value="1"/>
</dbReference>
<protein>
    <recommendedName>
        <fullName evidence="3 10">Cell division protein FtsX</fullName>
    </recommendedName>
</protein>
<dbReference type="Proteomes" id="UP000217696">
    <property type="component" value="Chromosome"/>
</dbReference>
<organism evidence="13 14">
    <name type="scientific">Aneurinibacillus soli</name>
    <dbReference type="NCBI Taxonomy" id="1500254"/>
    <lineage>
        <taxon>Bacteria</taxon>
        <taxon>Bacillati</taxon>
        <taxon>Bacillota</taxon>
        <taxon>Bacilli</taxon>
        <taxon>Bacillales</taxon>
        <taxon>Paenibacillaceae</taxon>
        <taxon>Aneurinibacillus group</taxon>
        <taxon>Aneurinibacillus</taxon>
    </lineage>
</organism>
<dbReference type="RefSeq" id="WP_096463628.1">
    <property type="nucleotide sequence ID" value="NZ_AP017312.1"/>
</dbReference>
<proteinExistence type="inferred from homology"/>
<keyword evidence="8 10" id="KW-0472">Membrane</keyword>
<evidence type="ECO:0000256" key="1">
    <source>
        <dbReference type="ARBA" id="ARBA00004651"/>
    </source>
</evidence>
<keyword evidence="9 10" id="KW-0131">Cell cycle</keyword>
<evidence type="ECO:0000259" key="12">
    <source>
        <dbReference type="Pfam" id="PF18075"/>
    </source>
</evidence>
<evidence type="ECO:0000256" key="5">
    <source>
        <dbReference type="ARBA" id="ARBA00022618"/>
    </source>
</evidence>
<keyword evidence="4 10" id="KW-1003">Cell membrane</keyword>
<dbReference type="PANTHER" id="PTHR47755:SF1">
    <property type="entry name" value="CELL DIVISION PROTEIN FTSX"/>
    <property type="match status" value="1"/>
</dbReference>
<dbReference type="InterPro" id="IPR003838">
    <property type="entry name" value="ABC3_permease_C"/>
</dbReference>
<dbReference type="AlphaFoldDB" id="A0A0U5C4G1"/>
<name>A0A0U5C4G1_9BACL</name>
<dbReference type="Pfam" id="PF02687">
    <property type="entry name" value="FtsX"/>
    <property type="match status" value="1"/>
</dbReference>
<feature type="domain" description="FtsX extracellular" evidence="12">
    <location>
        <begin position="59"/>
        <end position="152"/>
    </location>
</feature>
<evidence type="ECO:0000256" key="10">
    <source>
        <dbReference type="PIRNR" id="PIRNR003097"/>
    </source>
</evidence>
<evidence type="ECO:0000256" key="3">
    <source>
        <dbReference type="ARBA" id="ARBA00021907"/>
    </source>
</evidence>
<dbReference type="Gene3D" id="3.30.70.3040">
    <property type="match status" value="1"/>
</dbReference>
<evidence type="ECO:0000313" key="14">
    <source>
        <dbReference type="Proteomes" id="UP000217696"/>
    </source>
</evidence>
<keyword evidence="6" id="KW-0812">Transmembrane</keyword>
<evidence type="ECO:0000313" key="13">
    <source>
        <dbReference type="EMBL" id="BAU26595.1"/>
    </source>
</evidence>
<keyword evidence="5 10" id="KW-0132">Cell division</keyword>
<gene>
    <name evidence="13" type="primary">ftsX</name>
    <name evidence="13" type="ORF">CB4_00722</name>
</gene>
<dbReference type="Pfam" id="PF18075">
    <property type="entry name" value="FtsX_ECD"/>
    <property type="match status" value="1"/>
</dbReference>
<dbReference type="InterPro" id="IPR058204">
    <property type="entry name" value="FtsX_firmicutes-type"/>
</dbReference>
<evidence type="ECO:0000256" key="9">
    <source>
        <dbReference type="ARBA" id="ARBA00023306"/>
    </source>
</evidence>
<dbReference type="InterPro" id="IPR040690">
    <property type="entry name" value="FtsX_ECD"/>
</dbReference>
<comment type="function">
    <text evidence="10">Part of the ABC transporter FtsEX involved in asymmetric cellular division facilitating the initiation of sporulation.</text>
</comment>
<keyword evidence="7" id="KW-1133">Transmembrane helix</keyword>
<evidence type="ECO:0000256" key="8">
    <source>
        <dbReference type="ARBA" id="ARBA00023136"/>
    </source>
</evidence>
<evidence type="ECO:0000256" key="2">
    <source>
        <dbReference type="ARBA" id="ARBA00007379"/>
    </source>
</evidence>
<comment type="subcellular location">
    <subcellularLocation>
        <location evidence="1">Cell membrane</location>
        <topology evidence="1">Multi-pass membrane protein</topology>
    </subcellularLocation>
</comment>
<evidence type="ECO:0000259" key="11">
    <source>
        <dbReference type="Pfam" id="PF02687"/>
    </source>
</evidence>
<accession>A0A0U5C4G1</accession>
<dbReference type="PIRSF" id="PIRSF003097">
    <property type="entry name" value="FtsX"/>
    <property type="match status" value="1"/>
</dbReference>
<dbReference type="InterPro" id="IPR004513">
    <property type="entry name" value="FtsX"/>
</dbReference>
<dbReference type="GO" id="GO:0051301">
    <property type="term" value="P:cell division"/>
    <property type="evidence" value="ECO:0007669"/>
    <property type="project" value="UniProtKB-KW"/>
</dbReference>
<dbReference type="PANTHER" id="PTHR47755">
    <property type="entry name" value="CELL DIVISION PROTEIN FTSX"/>
    <property type="match status" value="1"/>
</dbReference>
<keyword evidence="14" id="KW-1185">Reference proteome</keyword>
<feature type="domain" description="ABC3 transporter permease C-terminal" evidence="11">
    <location>
        <begin position="175"/>
        <end position="289"/>
    </location>
</feature>
<evidence type="ECO:0000256" key="6">
    <source>
        <dbReference type="ARBA" id="ARBA00022692"/>
    </source>
</evidence>
<dbReference type="OrthoDB" id="9812531at2"/>
<evidence type="ECO:0000256" key="4">
    <source>
        <dbReference type="ARBA" id="ARBA00022475"/>
    </source>
</evidence>
<dbReference type="GO" id="GO:0005886">
    <property type="term" value="C:plasma membrane"/>
    <property type="evidence" value="ECO:0007669"/>
    <property type="project" value="UniProtKB-SubCell"/>
</dbReference>
<reference evidence="13 14" key="1">
    <citation type="submission" date="2015-12" db="EMBL/GenBank/DDBJ databases">
        <title>Genome sequence of Aneurinibacillus soli.</title>
        <authorList>
            <person name="Lee J.S."/>
            <person name="Lee K.C."/>
            <person name="Kim K.K."/>
            <person name="Lee B.W."/>
        </authorList>
    </citation>
    <scope>NUCLEOTIDE SEQUENCE [LARGE SCALE GENOMIC DNA]</scope>
    <source>
        <strain evidence="13 14">CB4</strain>
    </source>
</reference>
<sequence>MKTSTMTRHLREGCKNLGRNGWMTFASISAVMITLLTLGVFLLLALNIQHLVEKVEKQVEIRVMLDVTSDQAQAKQVEAEIRKFPELQGIEFVSKQQGLNSLKQSFGKQGSLLNGLEKENPLPDSYIVKAKSPQQTGALAQKIEKIPGVKSVNYAEQTTAKLFAITDMIRFVIVAFIFALAFTAMFVIANTIKLTIFARRREIEIMKLVGATNGFIRWPFFVEGALMGVCGAILPIVILAVSYNSLLNFVEGQLALSFLDLLPLYPVMLQVAFILLGIGAFIGIWGSMMSVRKFLRV</sequence>
<evidence type="ECO:0000256" key="7">
    <source>
        <dbReference type="ARBA" id="ARBA00022989"/>
    </source>
</evidence>